<dbReference type="EMBL" id="JABAYA010000356">
    <property type="protein sequence ID" value="KAF7720814.1"/>
    <property type="molecule type" value="Genomic_DNA"/>
</dbReference>
<sequence>MSRPKKRRLQYDDMPQASDHIPSNSIEDAKNALTTALFDFVISTIHSLQQAHDREAANDDPRFWYRPDEKLDNLHNRLLAKKRVPRGTLQKIEARAGLKRNSFGNEYKNKVPVCKPLERVRNKSVSKPVVKQLMIII</sequence>
<dbReference type="AlphaFoldDB" id="A0A8H7BJ61"/>
<evidence type="ECO:0000256" key="1">
    <source>
        <dbReference type="SAM" id="MobiDB-lite"/>
    </source>
</evidence>
<dbReference type="Proteomes" id="UP000605846">
    <property type="component" value="Unassembled WGS sequence"/>
</dbReference>
<proteinExistence type="predicted"/>
<organism evidence="2 3">
    <name type="scientific">Apophysomyces ossiformis</name>
    <dbReference type="NCBI Taxonomy" id="679940"/>
    <lineage>
        <taxon>Eukaryota</taxon>
        <taxon>Fungi</taxon>
        <taxon>Fungi incertae sedis</taxon>
        <taxon>Mucoromycota</taxon>
        <taxon>Mucoromycotina</taxon>
        <taxon>Mucoromycetes</taxon>
        <taxon>Mucorales</taxon>
        <taxon>Mucorineae</taxon>
        <taxon>Mucoraceae</taxon>
        <taxon>Apophysomyces</taxon>
    </lineage>
</organism>
<dbReference type="OrthoDB" id="2288127at2759"/>
<protein>
    <submittedName>
        <fullName evidence="2">Uncharacterized protein</fullName>
    </submittedName>
</protein>
<gene>
    <name evidence="2" type="ORF">EC973_006003</name>
</gene>
<keyword evidence="3" id="KW-1185">Reference proteome</keyword>
<evidence type="ECO:0000313" key="2">
    <source>
        <dbReference type="EMBL" id="KAF7720814.1"/>
    </source>
</evidence>
<name>A0A8H7BJ61_9FUNG</name>
<evidence type="ECO:0000313" key="3">
    <source>
        <dbReference type="Proteomes" id="UP000605846"/>
    </source>
</evidence>
<comment type="caution">
    <text evidence="2">The sequence shown here is derived from an EMBL/GenBank/DDBJ whole genome shotgun (WGS) entry which is preliminary data.</text>
</comment>
<accession>A0A8H7BJ61</accession>
<feature type="region of interest" description="Disordered" evidence="1">
    <location>
        <begin position="1"/>
        <end position="24"/>
    </location>
</feature>
<reference evidence="2" key="1">
    <citation type="submission" date="2020-01" db="EMBL/GenBank/DDBJ databases">
        <title>Genome Sequencing of Three Apophysomyces-Like Fungal Strains Confirms a Novel Fungal Genus in the Mucoromycota with divergent Burkholderia-like Endosymbiotic Bacteria.</title>
        <authorList>
            <person name="Stajich J.E."/>
            <person name="Macias A.M."/>
            <person name="Carter-House D."/>
            <person name="Lovett B."/>
            <person name="Kasson L.R."/>
            <person name="Berry K."/>
            <person name="Grigoriev I."/>
            <person name="Chang Y."/>
            <person name="Spatafora J."/>
            <person name="Kasson M.T."/>
        </authorList>
    </citation>
    <scope>NUCLEOTIDE SEQUENCE</scope>
    <source>
        <strain evidence="2">NRRL A-21654</strain>
    </source>
</reference>